<feature type="active site" description="Charge relay system" evidence="15">
    <location>
        <position position="239"/>
    </location>
</feature>
<feature type="chain" id="PRO_5039649028" description="Probable periplasmic serine endoprotease DegP-like" evidence="18">
    <location>
        <begin position="31"/>
        <end position="508"/>
    </location>
</feature>
<feature type="active site" description="Charge relay system" evidence="15">
    <location>
        <position position="134"/>
    </location>
</feature>
<name>A0A562L772_9GAMM</name>
<dbReference type="InterPro" id="IPR036034">
    <property type="entry name" value="PDZ_sf"/>
</dbReference>
<dbReference type="GO" id="GO:0004252">
    <property type="term" value="F:serine-type endopeptidase activity"/>
    <property type="evidence" value="ECO:0007669"/>
    <property type="project" value="InterPro"/>
</dbReference>
<evidence type="ECO:0000256" key="9">
    <source>
        <dbReference type="ARBA" id="ARBA00022737"/>
    </source>
</evidence>
<dbReference type="AlphaFoldDB" id="A0A562L772"/>
<keyword evidence="12" id="KW-0720">Serine protease</keyword>
<keyword evidence="13" id="KW-0346">Stress response</keyword>
<evidence type="ECO:0000256" key="16">
    <source>
        <dbReference type="PIRSR" id="PIRSR611782-2"/>
    </source>
</evidence>
<evidence type="ECO:0000256" key="14">
    <source>
        <dbReference type="ARBA" id="ARBA00032850"/>
    </source>
</evidence>
<evidence type="ECO:0000313" key="20">
    <source>
        <dbReference type="EMBL" id="TWI03500.1"/>
    </source>
</evidence>
<dbReference type="RefSeq" id="WP_144898826.1">
    <property type="nucleotide sequence ID" value="NZ_VLKN01000003.1"/>
</dbReference>
<dbReference type="PROSITE" id="PS50106">
    <property type="entry name" value="PDZ"/>
    <property type="match status" value="1"/>
</dbReference>
<proteinExistence type="inferred from homology"/>
<comment type="catalytic activity">
    <reaction evidence="1">
        <text>Acts on substrates that are at least partially unfolded. The cleavage site P1 residue is normally between a pair of hydrophobic residues, such as Val-|-Val.</text>
        <dbReference type="EC" id="3.4.21.107"/>
    </reaction>
</comment>
<dbReference type="Proteomes" id="UP000315167">
    <property type="component" value="Unassembled WGS sequence"/>
</dbReference>
<dbReference type="Gene3D" id="2.30.42.10">
    <property type="match status" value="2"/>
</dbReference>
<feature type="signal peptide" evidence="18">
    <location>
        <begin position="1"/>
        <end position="30"/>
    </location>
</feature>
<dbReference type="InterPro" id="IPR001478">
    <property type="entry name" value="PDZ"/>
</dbReference>
<dbReference type="Gene3D" id="2.40.10.120">
    <property type="match status" value="1"/>
</dbReference>
<dbReference type="GO" id="GO:0042597">
    <property type="term" value="C:periplasmic space"/>
    <property type="evidence" value="ECO:0007669"/>
    <property type="project" value="UniProtKB-SubCell"/>
</dbReference>
<dbReference type="InterPro" id="IPR001940">
    <property type="entry name" value="Peptidase_S1C"/>
</dbReference>
<keyword evidence="11" id="KW-0378">Hydrolase</keyword>
<evidence type="ECO:0000256" key="13">
    <source>
        <dbReference type="ARBA" id="ARBA00023016"/>
    </source>
</evidence>
<keyword evidence="10" id="KW-0574">Periplasm</keyword>
<gene>
    <name evidence="20" type="ORF">IP90_01311</name>
</gene>
<evidence type="ECO:0000256" key="18">
    <source>
        <dbReference type="SAM" id="SignalP"/>
    </source>
</evidence>
<feature type="binding site" evidence="16">
    <location>
        <position position="134"/>
    </location>
    <ligand>
        <name>substrate</name>
    </ligand>
</feature>
<keyword evidence="7 20" id="KW-0645">Protease</keyword>
<evidence type="ECO:0000256" key="5">
    <source>
        <dbReference type="ARBA" id="ARBA00013035"/>
    </source>
</evidence>
<evidence type="ECO:0000256" key="4">
    <source>
        <dbReference type="ARBA" id="ARBA00010541"/>
    </source>
</evidence>
<keyword evidence="21" id="KW-1185">Reference proteome</keyword>
<keyword evidence="9" id="KW-0677">Repeat</keyword>
<organism evidence="20 21">
    <name type="scientific">Luteimonas cucumeris</name>
    <dbReference type="NCBI Taxonomy" id="985012"/>
    <lineage>
        <taxon>Bacteria</taxon>
        <taxon>Pseudomonadati</taxon>
        <taxon>Pseudomonadota</taxon>
        <taxon>Gammaproteobacteria</taxon>
        <taxon>Lysobacterales</taxon>
        <taxon>Lysobacteraceae</taxon>
        <taxon>Luteimonas</taxon>
    </lineage>
</organism>
<keyword evidence="8 18" id="KW-0732">Signal</keyword>
<comment type="subcellular location">
    <subcellularLocation>
        <location evidence="3">Periplasm</location>
    </subcellularLocation>
</comment>
<evidence type="ECO:0000256" key="12">
    <source>
        <dbReference type="ARBA" id="ARBA00022825"/>
    </source>
</evidence>
<protein>
    <recommendedName>
        <fullName evidence="6">Probable periplasmic serine endoprotease DegP-like</fullName>
        <ecNumber evidence="5">3.4.21.107</ecNumber>
    </recommendedName>
    <alternativeName>
        <fullName evidence="14">Protease Do</fullName>
    </alternativeName>
</protein>
<comment type="similarity">
    <text evidence="4">Belongs to the peptidase S1C family.</text>
</comment>
<evidence type="ECO:0000256" key="10">
    <source>
        <dbReference type="ARBA" id="ARBA00022764"/>
    </source>
</evidence>
<dbReference type="SMART" id="SM00228">
    <property type="entry name" value="PDZ"/>
    <property type="match status" value="2"/>
</dbReference>
<evidence type="ECO:0000256" key="7">
    <source>
        <dbReference type="ARBA" id="ARBA00022670"/>
    </source>
</evidence>
<comment type="caution">
    <text evidence="20">The sequence shown here is derived from an EMBL/GenBank/DDBJ whole genome shotgun (WGS) entry which is preliminary data.</text>
</comment>
<dbReference type="GO" id="GO:0006508">
    <property type="term" value="P:proteolysis"/>
    <property type="evidence" value="ECO:0007669"/>
    <property type="project" value="UniProtKB-KW"/>
</dbReference>
<evidence type="ECO:0000256" key="15">
    <source>
        <dbReference type="PIRSR" id="PIRSR611782-1"/>
    </source>
</evidence>
<evidence type="ECO:0000256" key="2">
    <source>
        <dbReference type="ARBA" id="ARBA00002610"/>
    </source>
</evidence>
<evidence type="ECO:0000256" key="11">
    <source>
        <dbReference type="ARBA" id="ARBA00022801"/>
    </source>
</evidence>
<feature type="binding site" evidence="16">
    <location>
        <position position="164"/>
    </location>
    <ligand>
        <name>substrate</name>
    </ligand>
</feature>
<sequence>MNRSLRPVAALSLVAAVAVGVAMMQPEATAQAPVTAPQAAPLVSGLPDFTQLVERVGPAVVNIEAGIKPRRTSMQRQQMPYGDEMPEIFRRFFGPGMPGMPGPNGPRAPGGRGGMSMGTGFIISADGYVLTNHHVVEGSDDVKVKLSDRREFDAKVVGSDPESDVALLKIDAAALPYLRTGDSSLLKPGQWVVAIGSPFGLDHSVTAGIVSAVQRSNPYAGQQYVPFIQTDVAINRGNSGGPLLNTKGEVVGINSQIFSNSGGYMGVSFAIPIDTAMNSVQQLKSTGKVSRGQIGVAIENVDDDAVRGFKLPDARGALVRDVQSGSAGEKAGLRPGDVIRTLDGTAINDAGDLPMKIGAMAPGTRVKLGVFRDGRTVEVPVTLAERSDLAAIAAPDSRPKPATASPSSNPLGIVGQDLDADQRRQLGLKAGEGVAIARIEGLAARGAGLRPGDVVLQVGRDPVDSAAALDRQLRDVKQGETVMLLVRRGQSTQFIAVTPRADGDSDQG</sequence>
<dbReference type="SUPFAM" id="SSF50494">
    <property type="entry name" value="Trypsin-like serine proteases"/>
    <property type="match status" value="1"/>
</dbReference>
<dbReference type="PANTHER" id="PTHR22939">
    <property type="entry name" value="SERINE PROTEASE FAMILY S1C HTRA-RELATED"/>
    <property type="match status" value="1"/>
</dbReference>
<dbReference type="SUPFAM" id="SSF50156">
    <property type="entry name" value="PDZ domain-like"/>
    <property type="match status" value="2"/>
</dbReference>
<evidence type="ECO:0000256" key="1">
    <source>
        <dbReference type="ARBA" id="ARBA00001772"/>
    </source>
</evidence>
<evidence type="ECO:0000256" key="8">
    <source>
        <dbReference type="ARBA" id="ARBA00022729"/>
    </source>
</evidence>
<evidence type="ECO:0000256" key="3">
    <source>
        <dbReference type="ARBA" id="ARBA00004418"/>
    </source>
</evidence>
<feature type="binding site" evidence="16">
    <location>
        <begin position="237"/>
        <end position="239"/>
    </location>
    <ligand>
        <name>substrate</name>
    </ligand>
</feature>
<evidence type="ECO:0000256" key="6">
    <source>
        <dbReference type="ARBA" id="ARBA00013958"/>
    </source>
</evidence>
<feature type="domain" description="PDZ" evidence="19">
    <location>
        <begin position="283"/>
        <end position="374"/>
    </location>
</feature>
<reference evidence="20 21" key="1">
    <citation type="journal article" date="2015" name="Stand. Genomic Sci.">
        <title>Genomic Encyclopedia of Bacterial and Archaeal Type Strains, Phase III: the genomes of soil and plant-associated and newly described type strains.</title>
        <authorList>
            <person name="Whitman W.B."/>
            <person name="Woyke T."/>
            <person name="Klenk H.P."/>
            <person name="Zhou Y."/>
            <person name="Lilburn T.G."/>
            <person name="Beck B.J."/>
            <person name="De Vos P."/>
            <person name="Vandamme P."/>
            <person name="Eisen J.A."/>
            <person name="Garrity G."/>
            <person name="Hugenholtz P."/>
            <person name="Kyrpides N.C."/>
        </authorList>
    </citation>
    <scope>NUCLEOTIDE SEQUENCE [LARGE SCALE GENOMIC DNA]</scope>
    <source>
        <strain evidence="20 21">CGMCC 1.10821</strain>
    </source>
</reference>
<evidence type="ECO:0000313" key="21">
    <source>
        <dbReference type="Proteomes" id="UP000315167"/>
    </source>
</evidence>
<dbReference type="Pfam" id="PF13180">
    <property type="entry name" value="PDZ_2"/>
    <property type="match status" value="2"/>
</dbReference>
<dbReference type="InterPro" id="IPR011782">
    <property type="entry name" value="Pept_S1C_Do"/>
</dbReference>
<dbReference type="EC" id="3.4.21.107" evidence="5"/>
<dbReference type="NCBIfam" id="TIGR02037">
    <property type="entry name" value="degP_htrA_DO"/>
    <property type="match status" value="1"/>
</dbReference>
<dbReference type="Pfam" id="PF13365">
    <property type="entry name" value="Trypsin_2"/>
    <property type="match status" value="1"/>
</dbReference>
<evidence type="ECO:0000256" key="17">
    <source>
        <dbReference type="SAM" id="MobiDB-lite"/>
    </source>
</evidence>
<feature type="region of interest" description="Disordered" evidence="17">
    <location>
        <begin position="393"/>
        <end position="413"/>
    </location>
</feature>
<dbReference type="PANTHER" id="PTHR22939:SF130">
    <property type="entry name" value="PERIPLASMIC SERINE ENDOPROTEASE DEGP-LIKE-RELATED"/>
    <property type="match status" value="1"/>
</dbReference>
<comment type="function">
    <text evidence="2">Might be efficient in the degradation of transiently denatured and unfolded proteins which accumulate in the periplasm following stress conditions.</text>
</comment>
<accession>A0A562L772</accession>
<dbReference type="PRINTS" id="PR00834">
    <property type="entry name" value="PROTEASES2C"/>
</dbReference>
<dbReference type="EMBL" id="VLKN01000003">
    <property type="protein sequence ID" value="TWI03500.1"/>
    <property type="molecule type" value="Genomic_DNA"/>
</dbReference>
<dbReference type="InterPro" id="IPR009003">
    <property type="entry name" value="Peptidase_S1_PA"/>
</dbReference>
<feature type="active site" description="Charge relay system" evidence="15">
    <location>
        <position position="164"/>
    </location>
</feature>
<dbReference type="OrthoDB" id="9758917at2"/>
<evidence type="ECO:0000259" key="19">
    <source>
        <dbReference type="PROSITE" id="PS50106"/>
    </source>
</evidence>